<protein>
    <submittedName>
        <fullName evidence="2">Uncharacterized protein</fullName>
    </submittedName>
</protein>
<feature type="compositionally biased region" description="Basic and acidic residues" evidence="1">
    <location>
        <begin position="49"/>
        <end position="75"/>
    </location>
</feature>
<organism evidence="2 3">
    <name type="scientific">Protopolystoma xenopodis</name>
    <dbReference type="NCBI Taxonomy" id="117903"/>
    <lineage>
        <taxon>Eukaryota</taxon>
        <taxon>Metazoa</taxon>
        <taxon>Spiralia</taxon>
        <taxon>Lophotrochozoa</taxon>
        <taxon>Platyhelminthes</taxon>
        <taxon>Monogenea</taxon>
        <taxon>Polyopisthocotylea</taxon>
        <taxon>Polystomatidea</taxon>
        <taxon>Polystomatidae</taxon>
        <taxon>Protopolystoma</taxon>
    </lineage>
</organism>
<gene>
    <name evidence="2" type="ORF">PXEA_LOCUS13811</name>
</gene>
<dbReference type="AlphaFoldDB" id="A0A3S5AHH5"/>
<name>A0A3S5AHH5_9PLAT</name>
<feature type="region of interest" description="Disordered" evidence="1">
    <location>
        <begin position="49"/>
        <end position="76"/>
    </location>
</feature>
<dbReference type="EMBL" id="CAAALY010046102">
    <property type="protein sequence ID" value="VEL20371.1"/>
    <property type="molecule type" value="Genomic_DNA"/>
</dbReference>
<evidence type="ECO:0000313" key="3">
    <source>
        <dbReference type="Proteomes" id="UP000784294"/>
    </source>
</evidence>
<proteinExistence type="predicted"/>
<reference evidence="2" key="1">
    <citation type="submission" date="2018-11" db="EMBL/GenBank/DDBJ databases">
        <authorList>
            <consortium name="Pathogen Informatics"/>
        </authorList>
    </citation>
    <scope>NUCLEOTIDE SEQUENCE</scope>
</reference>
<sequence length="103" mass="11640">MEHLASELEPEVTLTTPPARIDVSNLFVGLRVTKATEMSLLANQEASKADERRLKWPTESVAPRHSDGRSSEKPWRRGLRKKQVIVNVEVGTIKTFLLDFEKA</sequence>
<evidence type="ECO:0000313" key="2">
    <source>
        <dbReference type="EMBL" id="VEL20371.1"/>
    </source>
</evidence>
<evidence type="ECO:0000256" key="1">
    <source>
        <dbReference type="SAM" id="MobiDB-lite"/>
    </source>
</evidence>
<accession>A0A3S5AHH5</accession>
<dbReference type="Gene3D" id="2.60.40.1360">
    <property type="match status" value="1"/>
</dbReference>
<keyword evidence="3" id="KW-1185">Reference proteome</keyword>
<dbReference type="Proteomes" id="UP000784294">
    <property type="component" value="Unassembled WGS sequence"/>
</dbReference>
<comment type="caution">
    <text evidence="2">The sequence shown here is derived from an EMBL/GenBank/DDBJ whole genome shotgun (WGS) entry which is preliminary data.</text>
</comment>